<dbReference type="Proteomes" id="UP001183607">
    <property type="component" value="Unassembled WGS sequence"/>
</dbReference>
<dbReference type="RefSeq" id="WP_254667396.1">
    <property type="nucleotide sequence ID" value="NZ_JAVRER010000007.1"/>
</dbReference>
<organism evidence="7 8">
    <name type="scientific">Streptomyces evansiae</name>
    <dbReference type="NCBI Taxonomy" id="3075535"/>
    <lineage>
        <taxon>Bacteria</taxon>
        <taxon>Bacillati</taxon>
        <taxon>Actinomycetota</taxon>
        <taxon>Actinomycetes</taxon>
        <taxon>Kitasatosporales</taxon>
        <taxon>Streptomycetaceae</taxon>
        <taxon>Streptomyces</taxon>
    </lineage>
</organism>
<keyword evidence="1" id="KW-0805">Transcription regulation</keyword>
<dbReference type="Gene3D" id="1.10.357.10">
    <property type="entry name" value="Tetracycline Repressor, domain 2"/>
    <property type="match status" value="1"/>
</dbReference>
<name>A0ABD5E1Z7_9ACTN</name>
<evidence type="ECO:0000256" key="3">
    <source>
        <dbReference type="ARBA" id="ARBA00023163"/>
    </source>
</evidence>
<dbReference type="GO" id="GO:0006355">
    <property type="term" value="P:regulation of DNA-templated transcription"/>
    <property type="evidence" value="ECO:0007669"/>
    <property type="project" value="UniProtKB-ARBA"/>
</dbReference>
<evidence type="ECO:0000259" key="6">
    <source>
        <dbReference type="PROSITE" id="PS50977"/>
    </source>
</evidence>
<dbReference type="InterPro" id="IPR041347">
    <property type="entry name" value="MftR_C"/>
</dbReference>
<dbReference type="Gene3D" id="1.10.10.60">
    <property type="entry name" value="Homeodomain-like"/>
    <property type="match status" value="1"/>
</dbReference>
<dbReference type="PANTHER" id="PTHR30055:SF238">
    <property type="entry name" value="MYCOFACTOCIN BIOSYNTHESIS TRANSCRIPTIONAL REGULATOR MFTR-RELATED"/>
    <property type="match status" value="1"/>
</dbReference>
<evidence type="ECO:0000313" key="8">
    <source>
        <dbReference type="Proteomes" id="UP001183607"/>
    </source>
</evidence>
<dbReference type="SUPFAM" id="SSF46689">
    <property type="entry name" value="Homeodomain-like"/>
    <property type="match status" value="1"/>
</dbReference>
<dbReference type="InterPro" id="IPR001647">
    <property type="entry name" value="HTH_TetR"/>
</dbReference>
<dbReference type="PRINTS" id="PR00455">
    <property type="entry name" value="HTHTETR"/>
</dbReference>
<evidence type="ECO:0000313" key="7">
    <source>
        <dbReference type="EMBL" id="MDT0415088.1"/>
    </source>
</evidence>
<dbReference type="PROSITE" id="PS50977">
    <property type="entry name" value="HTH_TETR_2"/>
    <property type="match status" value="1"/>
</dbReference>
<feature type="DNA-binding region" description="H-T-H motif" evidence="4">
    <location>
        <begin position="48"/>
        <end position="67"/>
    </location>
</feature>
<protein>
    <submittedName>
        <fullName evidence="7">TetR/AcrR family transcriptional regulator</fullName>
    </submittedName>
</protein>
<feature type="domain" description="HTH tetR-type" evidence="6">
    <location>
        <begin position="25"/>
        <end position="85"/>
    </location>
</feature>
<keyword evidence="3" id="KW-0804">Transcription</keyword>
<evidence type="ECO:0000256" key="4">
    <source>
        <dbReference type="PROSITE-ProRule" id="PRU00335"/>
    </source>
</evidence>
<dbReference type="Pfam" id="PF17754">
    <property type="entry name" value="TetR_C_14"/>
    <property type="match status" value="1"/>
</dbReference>
<dbReference type="InterPro" id="IPR050109">
    <property type="entry name" value="HTH-type_TetR-like_transc_reg"/>
</dbReference>
<proteinExistence type="predicted"/>
<dbReference type="PANTHER" id="PTHR30055">
    <property type="entry name" value="HTH-TYPE TRANSCRIPTIONAL REGULATOR RUTR"/>
    <property type="match status" value="1"/>
</dbReference>
<evidence type="ECO:0000256" key="5">
    <source>
        <dbReference type="SAM" id="MobiDB-lite"/>
    </source>
</evidence>
<gene>
    <name evidence="7" type="ORF">RM574_06245</name>
</gene>
<accession>A0ABD5E1Z7</accession>
<comment type="caution">
    <text evidence="7">The sequence shown here is derived from an EMBL/GenBank/DDBJ whole genome shotgun (WGS) entry which is preliminary data.</text>
</comment>
<dbReference type="GO" id="GO:0003677">
    <property type="term" value="F:DNA binding"/>
    <property type="evidence" value="ECO:0007669"/>
    <property type="project" value="UniProtKB-UniRule"/>
</dbReference>
<feature type="region of interest" description="Disordered" evidence="5">
    <location>
        <begin position="1"/>
        <end position="23"/>
    </location>
</feature>
<dbReference type="InterPro" id="IPR009057">
    <property type="entry name" value="Homeodomain-like_sf"/>
</dbReference>
<reference evidence="8" key="1">
    <citation type="submission" date="2023-07" db="EMBL/GenBank/DDBJ databases">
        <title>30 novel species of actinomycetes from the DSMZ collection.</title>
        <authorList>
            <person name="Nouioui I."/>
        </authorList>
    </citation>
    <scope>NUCLEOTIDE SEQUENCE [LARGE SCALE GENOMIC DNA]</scope>
    <source>
        <strain evidence="8">DSM 41982</strain>
    </source>
</reference>
<dbReference type="EMBL" id="JAVRER010000007">
    <property type="protein sequence ID" value="MDT0415088.1"/>
    <property type="molecule type" value="Genomic_DNA"/>
</dbReference>
<dbReference type="AlphaFoldDB" id="A0ABD5E1Z7"/>
<sequence>MSGATQHENRAGTAPRPDLRQRRRASVRREIALRAIELFDAQGFSETTVEQIAAAAGISLRTFYRHCAVKEEVLTPLLTEGVEELVRALAARPSGEPLVDAARTALLAGSSVNAADTRRTARVMLAEPALKARWLAAGRRAQDLLTPVVAERVGAGPGEGVVAAALAGMLVNVATTALEYWALHPDGEELGVVTQEAFGAVAAFGRPGA</sequence>
<keyword evidence="2 4" id="KW-0238">DNA-binding</keyword>
<dbReference type="Pfam" id="PF00440">
    <property type="entry name" value="TetR_N"/>
    <property type="match status" value="1"/>
</dbReference>
<evidence type="ECO:0000256" key="2">
    <source>
        <dbReference type="ARBA" id="ARBA00023125"/>
    </source>
</evidence>
<evidence type="ECO:0000256" key="1">
    <source>
        <dbReference type="ARBA" id="ARBA00023015"/>
    </source>
</evidence>